<evidence type="ECO:0000313" key="2">
    <source>
        <dbReference type="EMBL" id="SCZ94365.1"/>
    </source>
</evidence>
<protein>
    <submittedName>
        <fullName evidence="2">BZ3500_MvSof-1268-A1-R1_Chr12-2g03849 protein</fullName>
    </submittedName>
</protein>
<reference evidence="3" key="1">
    <citation type="submission" date="2016-10" db="EMBL/GenBank/DDBJ databases">
        <authorList>
            <person name="Jeantristanb JTB J.-T."/>
            <person name="Ricardo R."/>
        </authorList>
    </citation>
    <scope>NUCLEOTIDE SEQUENCE [LARGE SCALE GENOMIC DNA]</scope>
</reference>
<dbReference type="AlphaFoldDB" id="A0A2X0MR33"/>
<evidence type="ECO:0000256" key="1">
    <source>
        <dbReference type="SAM" id="MobiDB-lite"/>
    </source>
</evidence>
<keyword evidence="3" id="KW-1185">Reference proteome</keyword>
<sequence length="226" mass="24582">MTNMMVTFQKMVPAMQKMQTMFSFFGSQSGTSNTTPRLDPSTLGQSRRFTFAVCCPLFRPYVNDWSNPFKSGLDSFHILNSFLVYPSASSSTLSQSSSRASTTRHPAPAASMPDPALNRSTSSNARTSRSSPVHANDRNGGGLLTPEAPSARGRLSGAQLGLKKSASHAPSPTKAMQLMPTSKEESRKGKGVQRFASGEQAEEEEDWGKSASVDRPGRRRRRSERG</sequence>
<dbReference type="Proteomes" id="UP000249723">
    <property type="component" value="Unassembled WGS sequence"/>
</dbReference>
<feature type="region of interest" description="Disordered" evidence="1">
    <location>
        <begin position="92"/>
        <end position="226"/>
    </location>
</feature>
<accession>A0A2X0MR33</accession>
<feature type="compositionally biased region" description="Basic residues" evidence="1">
    <location>
        <begin position="217"/>
        <end position="226"/>
    </location>
</feature>
<feature type="compositionally biased region" description="Low complexity" evidence="1">
    <location>
        <begin position="92"/>
        <end position="104"/>
    </location>
</feature>
<gene>
    <name evidence="2" type="ORF">BZ3500_MVSOF-1268-A1-R1_CHR12-2G03849</name>
</gene>
<evidence type="ECO:0000313" key="3">
    <source>
        <dbReference type="Proteomes" id="UP000249723"/>
    </source>
</evidence>
<dbReference type="EMBL" id="FMWP01000052">
    <property type="protein sequence ID" value="SCZ94365.1"/>
    <property type="molecule type" value="Genomic_DNA"/>
</dbReference>
<proteinExistence type="predicted"/>
<name>A0A2X0MR33_9BASI</name>
<organism evidence="2 3">
    <name type="scientific">Microbotryum saponariae</name>
    <dbReference type="NCBI Taxonomy" id="289078"/>
    <lineage>
        <taxon>Eukaryota</taxon>
        <taxon>Fungi</taxon>
        <taxon>Dikarya</taxon>
        <taxon>Basidiomycota</taxon>
        <taxon>Pucciniomycotina</taxon>
        <taxon>Microbotryomycetes</taxon>
        <taxon>Microbotryales</taxon>
        <taxon>Microbotryaceae</taxon>
        <taxon>Microbotryum</taxon>
    </lineage>
</organism>
<feature type="compositionally biased region" description="Low complexity" evidence="1">
    <location>
        <begin position="118"/>
        <end position="131"/>
    </location>
</feature>